<sequence length="438" mass="48012">MKKKSSLIILVFTLILSLLAGCNSGTNTTGKETVNKESSGPVEIEFWYGLGGKLGETMEARIKEFNDSQNEVLVKGIAQGDYSETYQKLQAAIAAKKAPAAVLLTNDPMVQLANRELLAPLDDMIAAETDFNKDDFIPAFFSQGTINGKQFSLPLYGTTQVMYYRTDLFEKAGITKDSLKTWEDLGKAAEKIKKSENIFGWEPMWGSGNLIDAALSNGGTYLSEDGKTVTIDSPEWVDSWEFFRKAIHEDKTMRIHHGGQGWEYWYKTIDDVMKGNAAGYTGSSGDQGDLDFTKVAAYPQPGWIGKEAKPHAGAQTISIPAITPPEQQEAAFKWIKFFTSAEKTADWSMKTGYISVRKSAQDVPAFKEFAKKNPQILIPLKQAETATPDFVDPTGGKILDALSKAADKVEIEGVKAETALNEAKAEAQKALDQALKGK</sequence>
<evidence type="ECO:0000313" key="4">
    <source>
        <dbReference type="Proteomes" id="UP000032512"/>
    </source>
</evidence>
<accession>A0A0D6Z7L4</accession>
<comment type="caution">
    <text evidence="3">The sequence shown here is derived from an EMBL/GenBank/DDBJ whole genome shotgun (WGS) entry which is preliminary data.</text>
</comment>
<feature type="signal peptide" evidence="2">
    <location>
        <begin position="1"/>
        <end position="20"/>
    </location>
</feature>
<dbReference type="EMBL" id="JXIQ01000194">
    <property type="protein sequence ID" value="KIY20588.1"/>
    <property type="molecule type" value="Genomic_DNA"/>
</dbReference>
<dbReference type="SUPFAM" id="SSF53850">
    <property type="entry name" value="Periplasmic binding protein-like II"/>
    <property type="match status" value="1"/>
</dbReference>
<keyword evidence="4" id="KW-1185">Reference proteome</keyword>
<dbReference type="InterPro" id="IPR050490">
    <property type="entry name" value="Bact_solute-bd_prot1"/>
</dbReference>
<feature type="chain" id="PRO_5038878851" evidence="2">
    <location>
        <begin position="21"/>
        <end position="438"/>
    </location>
</feature>
<dbReference type="CDD" id="cd14748">
    <property type="entry name" value="PBP2_UgpB"/>
    <property type="match status" value="1"/>
</dbReference>
<keyword evidence="1" id="KW-0175">Coiled coil</keyword>
<dbReference type="Gene3D" id="3.40.190.10">
    <property type="entry name" value="Periplasmic binding protein-like II"/>
    <property type="match status" value="1"/>
</dbReference>
<proteinExistence type="predicted"/>
<dbReference type="PANTHER" id="PTHR43649">
    <property type="entry name" value="ARABINOSE-BINDING PROTEIN-RELATED"/>
    <property type="match status" value="1"/>
</dbReference>
<feature type="coiled-coil region" evidence="1">
    <location>
        <begin position="406"/>
        <end position="433"/>
    </location>
</feature>
<name>A0A0D6Z7L4_9BACI</name>
<dbReference type="Proteomes" id="UP000032512">
    <property type="component" value="Unassembled WGS sequence"/>
</dbReference>
<dbReference type="PROSITE" id="PS51257">
    <property type="entry name" value="PROKAR_LIPOPROTEIN"/>
    <property type="match status" value="1"/>
</dbReference>
<keyword evidence="2" id="KW-0732">Signal</keyword>
<dbReference type="Pfam" id="PF13416">
    <property type="entry name" value="SBP_bac_8"/>
    <property type="match status" value="1"/>
</dbReference>
<gene>
    <name evidence="3" type="ORF">UB32_18370</name>
</gene>
<evidence type="ECO:0000256" key="1">
    <source>
        <dbReference type="SAM" id="Coils"/>
    </source>
</evidence>
<dbReference type="OrthoDB" id="9795467at2"/>
<reference evidence="3 4" key="1">
    <citation type="submission" date="2015-01" db="EMBL/GenBank/DDBJ databases">
        <title>Draft genome sequences of the supercritical CO2 tolerant bacteria Bacillus subterraneus MITOT1 and Bacillus cereus MIT0214.</title>
        <authorList>
            <person name="Peet K.C."/>
            <person name="Thompson J.R."/>
        </authorList>
    </citation>
    <scope>NUCLEOTIDE SEQUENCE [LARGE SCALE GENOMIC DNA]</scope>
    <source>
        <strain evidence="3 4">MITOT1</strain>
    </source>
</reference>
<dbReference type="PATRIC" id="fig|285983.3.peg.3163"/>
<evidence type="ECO:0000313" key="3">
    <source>
        <dbReference type="EMBL" id="KIY20588.1"/>
    </source>
</evidence>
<organism evidence="3 4">
    <name type="scientific">Mesobacillus subterraneus</name>
    <dbReference type="NCBI Taxonomy" id="285983"/>
    <lineage>
        <taxon>Bacteria</taxon>
        <taxon>Bacillati</taxon>
        <taxon>Bacillota</taxon>
        <taxon>Bacilli</taxon>
        <taxon>Bacillales</taxon>
        <taxon>Bacillaceae</taxon>
        <taxon>Mesobacillus</taxon>
    </lineage>
</organism>
<evidence type="ECO:0000256" key="2">
    <source>
        <dbReference type="SAM" id="SignalP"/>
    </source>
</evidence>
<protein>
    <submittedName>
        <fullName evidence="3">ABC transporter substrate-binding protein</fullName>
    </submittedName>
</protein>
<dbReference type="AlphaFoldDB" id="A0A0D6Z7L4"/>
<dbReference type="RefSeq" id="WP_044396534.1">
    <property type="nucleotide sequence ID" value="NZ_JXIQ01000194.1"/>
</dbReference>
<dbReference type="InterPro" id="IPR006059">
    <property type="entry name" value="SBP"/>
</dbReference>
<dbReference type="PANTHER" id="PTHR43649:SF12">
    <property type="entry name" value="DIACETYLCHITOBIOSE BINDING PROTEIN DASA"/>
    <property type="match status" value="1"/>
</dbReference>